<keyword evidence="1" id="KW-0812">Transmembrane</keyword>
<dbReference type="AlphaFoldDB" id="A0A6P2CL18"/>
<feature type="transmembrane region" description="Helical" evidence="1">
    <location>
        <begin position="6"/>
        <end position="27"/>
    </location>
</feature>
<accession>A0A6P2CL18</accession>
<comment type="caution">
    <text evidence="2">The sequence shown here is derived from an EMBL/GenBank/DDBJ whole genome shotgun (WGS) entry which is preliminary data.</text>
</comment>
<proteinExistence type="predicted"/>
<dbReference type="Proteomes" id="UP000442244">
    <property type="component" value="Unassembled WGS sequence"/>
</dbReference>
<reference evidence="2 3" key="1">
    <citation type="submission" date="2019-01" db="EMBL/GenBank/DDBJ databases">
        <title>Leuconostoc litchii sp. nov., a novel lactic acid bacterium isolated from lychee.</title>
        <authorList>
            <person name="Wang L.-T."/>
        </authorList>
    </citation>
    <scope>NUCLEOTIDE SEQUENCE [LARGE SCALE GENOMIC DNA]</scope>
    <source>
        <strain evidence="2 3">MB7</strain>
    </source>
</reference>
<gene>
    <name evidence="2" type="ORF">ESZ47_01005</name>
</gene>
<keyword evidence="1" id="KW-0472">Membrane</keyword>
<organism evidence="2 3">
    <name type="scientific">Leuconostoc litchii</name>
    <dbReference type="NCBI Taxonomy" id="1981069"/>
    <lineage>
        <taxon>Bacteria</taxon>
        <taxon>Bacillati</taxon>
        <taxon>Bacillota</taxon>
        <taxon>Bacilli</taxon>
        <taxon>Lactobacillales</taxon>
        <taxon>Lactobacillaceae</taxon>
        <taxon>Leuconostoc</taxon>
    </lineage>
</organism>
<dbReference type="RefSeq" id="WP_148603959.1">
    <property type="nucleotide sequence ID" value="NZ_BSUV01000001.1"/>
</dbReference>
<evidence type="ECO:0000313" key="3">
    <source>
        <dbReference type="Proteomes" id="UP000442244"/>
    </source>
</evidence>
<name>A0A6P2CL18_9LACO</name>
<keyword evidence="3" id="KW-1185">Reference proteome</keyword>
<protein>
    <submittedName>
        <fullName evidence="2">Uncharacterized protein</fullName>
    </submittedName>
</protein>
<keyword evidence="1" id="KW-1133">Transmembrane helix</keyword>
<feature type="transmembrane region" description="Helical" evidence="1">
    <location>
        <begin position="48"/>
        <end position="68"/>
    </location>
</feature>
<evidence type="ECO:0000313" key="2">
    <source>
        <dbReference type="EMBL" id="TYC46748.1"/>
    </source>
</evidence>
<dbReference type="EMBL" id="SDGY01000001">
    <property type="protein sequence ID" value="TYC46748.1"/>
    <property type="molecule type" value="Genomic_DNA"/>
</dbReference>
<feature type="transmembrane region" description="Helical" evidence="1">
    <location>
        <begin position="88"/>
        <end position="105"/>
    </location>
</feature>
<sequence>MLTNTLVALFIEGILLYSAKTFSLLVVKLRKSKINPRKVMNRVCQRNIYKWFFTIIILFSLEILAYVSVVRKGVFFKQSLERKIVQKVFQIFCIVQFVLLLMPVLI</sequence>
<evidence type="ECO:0000256" key="1">
    <source>
        <dbReference type="SAM" id="Phobius"/>
    </source>
</evidence>